<dbReference type="SUPFAM" id="SSF81665">
    <property type="entry name" value="Calcium ATPase, transmembrane domain M"/>
    <property type="match status" value="1"/>
</dbReference>
<organism evidence="13 14">
    <name type="scientific">Boothiomyces macroporosus</name>
    <dbReference type="NCBI Taxonomy" id="261099"/>
    <lineage>
        <taxon>Eukaryota</taxon>
        <taxon>Fungi</taxon>
        <taxon>Fungi incertae sedis</taxon>
        <taxon>Chytridiomycota</taxon>
        <taxon>Chytridiomycota incertae sedis</taxon>
        <taxon>Chytridiomycetes</taxon>
        <taxon>Rhizophydiales</taxon>
        <taxon>Terramycetaceae</taxon>
        <taxon>Boothiomyces</taxon>
    </lineage>
</organism>
<feature type="transmembrane region" description="Helical" evidence="11">
    <location>
        <begin position="214"/>
        <end position="233"/>
    </location>
</feature>
<evidence type="ECO:0000256" key="7">
    <source>
        <dbReference type="ARBA" id="ARBA00022840"/>
    </source>
</evidence>
<evidence type="ECO:0000256" key="10">
    <source>
        <dbReference type="ARBA" id="ARBA00023136"/>
    </source>
</evidence>
<dbReference type="Pfam" id="PF00122">
    <property type="entry name" value="E1-E2_ATPase"/>
    <property type="match status" value="1"/>
</dbReference>
<feature type="transmembrane region" description="Helical" evidence="11">
    <location>
        <begin position="245"/>
        <end position="272"/>
    </location>
</feature>
<dbReference type="EMBL" id="JADGKB010000199">
    <property type="protein sequence ID" value="KAJ3251132.1"/>
    <property type="molecule type" value="Genomic_DNA"/>
</dbReference>
<keyword evidence="8 11" id="KW-1278">Translocase</keyword>
<dbReference type="GO" id="GO:0005524">
    <property type="term" value="F:ATP binding"/>
    <property type="evidence" value="ECO:0007669"/>
    <property type="project" value="UniProtKB-UniRule"/>
</dbReference>
<evidence type="ECO:0000259" key="12">
    <source>
        <dbReference type="Pfam" id="PF00122"/>
    </source>
</evidence>
<keyword evidence="6 11" id="KW-0547">Nucleotide-binding</keyword>
<keyword evidence="11" id="KW-0460">Magnesium</keyword>
<accession>A0AAD5Y092</accession>
<keyword evidence="14" id="KW-1185">Reference proteome</keyword>
<keyword evidence="11" id="KW-0375">Hydrogen ion transport</keyword>
<evidence type="ECO:0000313" key="13">
    <source>
        <dbReference type="EMBL" id="KAJ3251132.1"/>
    </source>
</evidence>
<dbReference type="NCBIfam" id="TIGR01647">
    <property type="entry name" value="ATPase-IIIA_H"/>
    <property type="match status" value="1"/>
</dbReference>
<dbReference type="InterPro" id="IPR044492">
    <property type="entry name" value="P_typ_ATPase_HD_dom"/>
</dbReference>
<dbReference type="GO" id="GO:0016887">
    <property type="term" value="F:ATP hydrolysis activity"/>
    <property type="evidence" value="ECO:0007669"/>
    <property type="project" value="InterPro"/>
</dbReference>
<dbReference type="InterPro" id="IPR001757">
    <property type="entry name" value="P_typ_ATPase"/>
</dbReference>
<evidence type="ECO:0000256" key="6">
    <source>
        <dbReference type="ARBA" id="ARBA00022741"/>
    </source>
</evidence>
<protein>
    <recommendedName>
        <fullName evidence="11">Plasma membrane ATPase</fullName>
        <ecNumber evidence="11">7.1.2.1</ecNumber>
    </recommendedName>
</protein>
<dbReference type="InterPro" id="IPR059000">
    <property type="entry name" value="ATPase_P-type_domA"/>
</dbReference>
<dbReference type="AlphaFoldDB" id="A0AAD5Y092"/>
<reference evidence="13" key="1">
    <citation type="submission" date="2020-05" db="EMBL/GenBank/DDBJ databases">
        <title>Phylogenomic resolution of chytrid fungi.</title>
        <authorList>
            <person name="Stajich J.E."/>
            <person name="Amses K."/>
            <person name="Simmons R."/>
            <person name="Seto K."/>
            <person name="Myers J."/>
            <person name="Bonds A."/>
            <person name="Quandt C.A."/>
            <person name="Barry K."/>
            <person name="Liu P."/>
            <person name="Grigoriev I."/>
            <person name="Longcore J.E."/>
            <person name="James T.Y."/>
        </authorList>
    </citation>
    <scope>NUCLEOTIDE SEQUENCE</scope>
    <source>
        <strain evidence="13">PLAUS21</strain>
    </source>
</reference>
<dbReference type="SFLD" id="SFLDF00027">
    <property type="entry name" value="p-type_atpase"/>
    <property type="match status" value="1"/>
</dbReference>
<evidence type="ECO:0000313" key="14">
    <source>
        <dbReference type="Proteomes" id="UP001210925"/>
    </source>
</evidence>
<feature type="transmembrane region" description="Helical" evidence="11">
    <location>
        <begin position="750"/>
        <end position="771"/>
    </location>
</feature>
<keyword evidence="10 11" id="KW-0472">Membrane</keyword>
<dbReference type="InterPro" id="IPR006534">
    <property type="entry name" value="P-type_ATPase_IIIA"/>
</dbReference>
<dbReference type="PRINTS" id="PR00119">
    <property type="entry name" value="CATATPASE"/>
</dbReference>
<dbReference type="Gene3D" id="3.40.1110.10">
    <property type="entry name" value="Calcium-transporting ATPase, cytoplasmic domain N"/>
    <property type="match status" value="1"/>
</dbReference>
<evidence type="ECO:0000256" key="1">
    <source>
        <dbReference type="ARBA" id="ARBA00003417"/>
    </source>
</evidence>
<keyword evidence="11" id="KW-0406">Ion transport</keyword>
<dbReference type="Gene3D" id="2.70.150.10">
    <property type="entry name" value="Calcium-transporting ATPase, cytoplasmic transduction domain A"/>
    <property type="match status" value="1"/>
</dbReference>
<feature type="transmembrane region" description="Helical" evidence="11">
    <location>
        <begin position="783"/>
        <end position="807"/>
    </location>
</feature>
<name>A0AAD5Y092_9FUNG</name>
<sequence length="852" mass="94327">MSDNEIDPDLESLLHTDIHRGLSNKEVGKRTERFGLNAYLLEIAAVLAAVLENWIDFGILLFVLFGNAFIAFYQEAKADSALESLKNTLALKSRVIRSEFVEIDSKYLVPGDVIALRRGDIVPADCRLTGYDVSHQPTTNNLHLDESALTGESLPVSKGKDAIVYSSSIVKLGSMLGVVVKTGRHTFIGRAANLISITSTEGQFQRVMRNIGNFLIGISLTLALIIFVDSLVVRHDSILFSLKRTVIITIASIPIGLPAVMSVTMAVGATELAKKKVIIKRLTAIEELAAVDILCSDKTGTLTKNKLSFDEPYLAFKGNTPDNPKGTGEQYTKHELLSFGYLASENDSHDPIEDAVCKAAKKELPDLKDSTDIAGFKIIDFTPFNSTSKFTKSTIETENGDRYSVIKGAPQVVIKKCGESPIFERVVDQFAARGLRALGVARSQSSNDQEPDSNRNDKQAAFELVGFISLLDPPRPDSAQTIKECNSLGIQIKMITGDQLIVAKEVAYRLGMNRTILDALKLVDRELSEEQLTRLCEKGDGFAHVIPEHKYRVVELLQRSGHFVGMTGDGVNDAPALKKANVGIAVQGCTDAARAAADIVLLAEGLSTIIDGVKCSREIFQRMHTYALFRISATMQFILFFFISIIAFNFALPDRLILLIAIMNDAAALVISIDNAYISSTPAKWRIGQLLILSLVQGSLLMGYSFAHFSPQDYNYKVVQTIMYLNISSSPNFFIFSTRMQTWLWKGRPSWIFIVAILGTQFIAVIITLVGPKVFDAVPISPAWAFGVYFDSMLFVLVLDCVKVFVIKYWSFKVVARCWPTKANKKKLREQQEKEKFNGRLKVYHKKLRKGK</sequence>
<feature type="domain" description="P-type ATPase A" evidence="12">
    <location>
        <begin position="93"/>
        <end position="195"/>
    </location>
</feature>
<dbReference type="InterPro" id="IPR023298">
    <property type="entry name" value="ATPase_P-typ_TM_dom_sf"/>
</dbReference>
<keyword evidence="9 11" id="KW-1133">Transmembrane helix</keyword>
<evidence type="ECO:0000256" key="5">
    <source>
        <dbReference type="ARBA" id="ARBA00022692"/>
    </source>
</evidence>
<dbReference type="SFLD" id="SFLDG00002">
    <property type="entry name" value="C1.7:_P-type_atpase_like"/>
    <property type="match status" value="1"/>
</dbReference>
<dbReference type="FunFam" id="3.40.50.1000:FF:000006">
    <property type="entry name" value="Plasma membrane ATPase"/>
    <property type="match status" value="1"/>
</dbReference>
<comment type="function">
    <text evidence="1">The plasma membrane ATPase of plants and fungi is a hydrogen ion pump. The proton gradient it generates drives the active transport of nutrients by H(+)-symport. The resulting external acidification and/or internal alkinization may mediate growth responses.</text>
</comment>
<dbReference type="FunFam" id="2.70.150.10:FF:000042">
    <property type="entry name" value="Plasma membrane ATPase"/>
    <property type="match status" value="1"/>
</dbReference>
<dbReference type="GO" id="GO:0008553">
    <property type="term" value="F:P-type proton-exporting transporter activity"/>
    <property type="evidence" value="ECO:0007669"/>
    <property type="project" value="UniProtKB-UniRule"/>
</dbReference>
<dbReference type="NCBIfam" id="TIGR01494">
    <property type="entry name" value="ATPase_P-type"/>
    <property type="match status" value="2"/>
</dbReference>
<keyword evidence="7 11" id="KW-0067">ATP-binding</keyword>
<keyword evidence="5 11" id="KW-0812">Transmembrane</keyword>
<feature type="transmembrane region" description="Helical" evidence="11">
    <location>
        <begin position="656"/>
        <end position="678"/>
    </location>
</feature>
<dbReference type="Gene3D" id="3.40.50.1000">
    <property type="entry name" value="HAD superfamily/HAD-like"/>
    <property type="match status" value="1"/>
</dbReference>
<dbReference type="GO" id="GO:0120029">
    <property type="term" value="P:proton export across plasma membrane"/>
    <property type="evidence" value="ECO:0007669"/>
    <property type="project" value="UniProtKB-UniRule"/>
</dbReference>
<evidence type="ECO:0000256" key="2">
    <source>
        <dbReference type="ARBA" id="ARBA00004141"/>
    </source>
</evidence>
<dbReference type="GO" id="GO:0005886">
    <property type="term" value="C:plasma membrane"/>
    <property type="evidence" value="ECO:0007669"/>
    <property type="project" value="UniProtKB-SubCell"/>
</dbReference>
<evidence type="ECO:0000256" key="4">
    <source>
        <dbReference type="ARBA" id="ARBA00022553"/>
    </source>
</evidence>
<evidence type="ECO:0000256" key="8">
    <source>
        <dbReference type="ARBA" id="ARBA00022967"/>
    </source>
</evidence>
<gene>
    <name evidence="13" type="ORF">HK103_002619</name>
</gene>
<dbReference type="InterPro" id="IPR023299">
    <property type="entry name" value="ATPase_P-typ_cyto_dom_N"/>
</dbReference>
<feature type="transmembrane region" description="Helical" evidence="11">
    <location>
        <begin position="690"/>
        <end position="709"/>
    </location>
</feature>
<comment type="caution">
    <text evidence="13">The sequence shown here is derived from an EMBL/GenBank/DDBJ whole genome shotgun (WGS) entry which is preliminary data.</text>
</comment>
<evidence type="ECO:0000256" key="9">
    <source>
        <dbReference type="ARBA" id="ARBA00022989"/>
    </source>
</evidence>
<dbReference type="PRINTS" id="PR00120">
    <property type="entry name" value="HATPASE"/>
</dbReference>
<keyword evidence="4" id="KW-0597">Phosphoprotein</keyword>
<dbReference type="Gene3D" id="1.20.1110.10">
    <property type="entry name" value="Calcium-transporting ATPase, transmembrane domain"/>
    <property type="match status" value="1"/>
</dbReference>
<dbReference type="InterPro" id="IPR023214">
    <property type="entry name" value="HAD_sf"/>
</dbReference>
<evidence type="ECO:0000256" key="3">
    <source>
        <dbReference type="ARBA" id="ARBA00008804"/>
    </source>
</evidence>
<feature type="transmembrane region" description="Helical" evidence="11">
    <location>
        <begin position="721"/>
        <end position="738"/>
    </location>
</feature>
<dbReference type="PROSITE" id="PS00154">
    <property type="entry name" value="ATPASE_E1_E2"/>
    <property type="match status" value="1"/>
</dbReference>
<feature type="transmembrane region" description="Helical" evidence="11">
    <location>
        <begin position="627"/>
        <end position="650"/>
    </location>
</feature>
<dbReference type="SUPFAM" id="SSF81660">
    <property type="entry name" value="Metal cation-transporting ATPase, ATP-binding domain N"/>
    <property type="match status" value="1"/>
</dbReference>
<evidence type="ECO:0000256" key="11">
    <source>
        <dbReference type="RuleBase" id="RU362083"/>
    </source>
</evidence>
<dbReference type="Pfam" id="PF00702">
    <property type="entry name" value="Hydrolase"/>
    <property type="match status" value="1"/>
</dbReference>
<dbReference type="Proteomes" id="UP001210925">
    <property type="component" value="Unassembled WGS sequence"/>
</dbReference>
<dbReference type="EC" id="7.1.2.1" evidence="11"/>
<dbReference type="InterPro" id="IPR036412">
    <property type="entry name" value="HAD-like_sf"/>
</dbReference>
<dbReference type="PANTHER" id="PTHR42861">
    <property type="entry name" value="CALCIUM-TRANSPORTING ATPASE"/>
    <property type="match status" value="1"/>
</dbReference>
<keyword evidence="11" id="KW-0813">Transport</keyword>
<comment type="subcellular location">
    <subcellularLocation>
        <location evidence="11">Cell membrane</location>
        <topology evidence="11">Multi-pass membrane protein</topology>
    </subcellularLocation>
    <subcellularLocation>
        <location evidence="2">Membrane</location>
        <topology evidence="2">Multi-pass membrane protein</topology>
    </subcellularLocation>
</comment>
<dbReference type="SUPFAM" id="SSF81653">
    <property type="entry name" value="Calcium ATPase, transduction domain A"/>
    <property type="match status" value="1"/>
</dbReference>
<dbReference type="SFLD" id="SFLDS00003">
    <property type="entry name" value="Haloacid_Dehalogenase"/>
    <property type="match status" value="1"/>
</dbReference>
<comment type="similarity">
    <text evidence="3 11">Belongs to the cation transport ATPase (P-type) (TC 3.A.3) family. Type IIIA subfamily.</text>
</comment>
<dbReference type="SUPFAM" id="SSF56784">
    <property type="entry name" value="HAD-like"/>
    <property type="match status" value="1"/>
</dbReference>
<dbReference type="InterPro" id="IPR008250">
    <property type="entry name" value="ATPase_P-typ_transduc_dom_A_sf"/>
</dbReference>
<dbReference type="InterPro" id="IPR018303">
    <property type="entry name" value="ATPase_P-typ_P_site"/>
</dbReference>
<comment type="catalytic activity">
    <reaction evidence="11">
        <text>ATP + H2O + H(+)(in) = ADP + phosphate + 2 H(+)(out)</text>
        <dbReference type="Rhea" id="RHEA:20852"/>
        <dbReference type="ChEBI" id="CHEBI:15377"/>
        <dbReference type="ChEBI" id="CHEBI:15378"/>
        <dbReference type="ChEBI" id="CHEBI:30616"/>
        <dbReference type="ChEBI" id="CHEBI:43474"/>
        <dbReference type="ChEBI" id="CHEBI:456216"/>
        <dbReference type="EC" id="7.1.2.1"/>
    </reaction>
</comment>
<proteinExistence type="inferred from homology"/>